<evidence type="ECO:0000256" key="2">
    <source>
        <dbReference type="SAM" id="SignalP"/>
    </source>
</evidence>
<sequence length="112" mass="12269">MKILFLVFLVVVTTYMASTGATTCGASERAVSCNNWNERNKSCHEGTCYYPEPLGNCKKCQCHFEDDDDCETQCVCVGDTLRQPDGTCRDPSDCPNGSPGSKLTPDGEEDKK</sequence>
<proteinExistence type="evidence at transcript level"/>
<name>A0A0K8RCD0_IXORI</name>
<evidence type="ECO:0000313" key="3">
    <source>
        <dbReference type="EMBL" id="JAA68731.1"/>
    </source>
</evidence>
<keyword evidence="2" id="KW-0732">Signal</keyword>
<organism evidence="3">
    <name type="scientific">Ixodes ricinus</name>
    <name type="common">Common tick</name>
    <name type="synonym">Acarus ricinus</name>
    <dbReference type="NCBI Taxonomy" id="34613"/>
    <lineage>
        <taxon>Eukaryota</taxon>
        <taxon>Metazoa</taxon>
        <taxon>Ecdysozoa</taxon>
        <taxon>Arthropoda</taxon>
        <taxon>Chelicerata</taxon>
        <taxon>Arachnida</taxon>
        <taxon>Acari</taxon>
        <taxon>Parasitiformes</taxon>
        <taxon>Ixodida</taxon>
        <taxon>Ixodoidea</taxon>
        <taxon>Ixodidae</taxon>
        <taxon>Ixodinae</taxon>
        <taxon>Ixodes</taxon>
    </lineage>
</organism>
<protein>
    <submittedName>
        <fullName evidence="3">Putative til domain protein</fullName>
    </submittedName>
</protein>
<reference evidence="3" key="1">
    <citation type="submission" date="2012-12" db="EMBL/GenBank/DDBJ databases">
        <title>Identification and characterization of a phenylalanine ammonia-lyase gene family in Isatis indigotica Fort.</title>
        <authorList>
            <person name="Liu Q."/>
            <person name="Chen J."/>
            <person name="Zhou X."/>
            <person name="Di P."/>
            <person name="Xiao Y."/>
            <person name="Xuan H."/>
            <person name="Zhang L."/>
            <person name="Chen W."/>
        </authorList>
    </citation>
    <scope>NUCLEOTIDE SEQUENCE</scope>
    <source>
        <tissue evidence="3">Salivary gland</tissue>
    </source>
</reference>
<feature type="chain" id="PRO_5005517152" evidence="2">
    <location>
        <begin position="21"/>
        <end position="112"/>
    </location>
</feature>
<feature type="signal peptide" evidence="2">
    <location>
        <begin position="1"/>
        <end position="20"/>
    </location>
</feature>
<dbReference type="AlphaFoldDB" id="A0A0K8RCD0"/>
<dbReference type="EMBL" id="GADI01005077">
    <property type="protein sequence ID" value="JAA68731.1"/>
    <property type="molecule type" value="mRNA"/>
</dbReference>
<accession>A0A0K8RCD0</accession>
<evidence type="ECO:0000256" key="1">
    <source>
        <dbReference type="SAM" id="MobiDB-lite"/>
    </source>
</evidence>
<feature type="region of interest" description="Disordered" evidence="1">
    <location>
        <begin position="88"/>
        <end position="112"/>
    </location>
</feature>